<dbReference type="Gene3D" id="2.60.200.20">
    <property type="match status" value="1"/>
</dbReference>
<gene>
    <name evidence="3" type="ORF">C8N45_102288</name>
</gene>
<dbReference type="RefSeq" id="WP_108385421.1">
    <property type="nucleotide sequence ID" value="NZ_QBUD01000002.1"/>
</dbReference>
<dbReference type="InterPro" id="IPR008984">
    <property type="entry name" value="SMAD_FHA_dom_sf"/>
</dbReference>
<dbReference type="InterPro" id="IPR017735">
    <property type="entry name" value="T6SS_FHA"/>
</dbReference>
<protein>
    <submittedName>
        <fullName evidence="3">FHA domain protein</fullName>
    </submittedName>
</protein>
<dbReference type="InterPro" id="IPR046883">
    <property type="entry name" value="T6SS_FHA_C"/>
</dbReference>
<feature type="region of interest" description="Disordered" evidence="1">
    <location>
        <begin position="110"/>
        <end position="221"/>
    </location>
</feature>
<evidence type="ECO:0000259" key="2">
    <source>
        <dbReference type="PROSITE" id="PS50006"/>
    </source>
</evidence>
<dbReference type="Pfam" id="PF00498">
    <property type="entry name" value="FHA"/>
    <property type="match status" value="1"/>
</dbReference>
<dbReference type="EMBL" id="QBUD01000002">
    <property type="protein sequence ID" value="PUB17276.1"/>
    <property type="molecule type" value="Genomic_DNA"/>
</dbReference>
<comment type="caution">
    <text evidence="3">The sequence shown here is derived from an EMBL/GenBank/DDBJ whole genome shotgun (WGS) entry which is preliminary data.</text>
</comment>
<dbReference type="SMART" id="SM00240">
    <property type="entry name" value="FHA"/>
    <property type="match status" value="1"/>
</dbReference>
<proteinExistence type="predicted"/>
<dbReference type="InterPro" id="IPR000253">
    <property type="entry name" value="FHA_dom"/>
</dbReference>
<evidence type="ECO:0000256" key="1">
    <source>
        <dbReference type="SAM" id="MobiDB-lite"/>
    </source>
</evidence>
<dbReference type="CDD" id="cd00060">
    <property type="entry name" value="FHA"/>
    <property type="match status" value="1"/>
</dbReference>
<evidence type="ECO:0000313" key="3">
    <source>
        <dbReference type="EMBL" id="PUB17276.1"/>
    </source>
</evidence>
<dbReference type="PROSITE" id="PS50006">
    <property type="entry name" value="FHA_DOMAIN"/>
    <property type="match status" value="1"/>
</dbReference>
<dbReference type="Pfam" id="PF20232">
    <property type="entry name" value="T6SS_FHA_C"/>
    <property type="match status" value="1"/>
</dbReference>
<feature type="compositionally biased region" description="Basic and acidic residues" evidence="1">
    <location>
        <begin position="133"/>
        <end position="143"/>
    </location>
</feature>
<accession>A0A2T6KM33</accession>
<dbReference type="Proteomes" id="UP000244523">
    <property type="component" value="Unassembled WGS sequence"/>
</dbReference>
<feature type="compositionally biased region" description="Basic and acidic residues" evidence="1">
    <location>
        <begin position="210"/>
        <end position="219"/>
    </location>
</feature>
<dbReference type="AlphaFoldDB" id="A0A2T6KM33"/>
<reference evidence="3 4" key="1">
    <citation type="submission" date="2018-04" db="EMBL/GenBank/DDBJ databases">
        <title>Genomic Encyclopedia of Archaeal and Bacterial Type Strains, Phase II (KMG-II): from individual species to whole genera.</title>
        <authorList>
            <person name="Goeker M."/>
        </authorList>
    </citation>
    <scope>NUCLEOTIDE SEQUENCE [LARGE SCALE GENOMIC DNA]</scope>
    <source>
        <strain evidence="3 4">DSM 29955</strain>
    </source>
</reference>
<dbReference type="SUPFAM" id="SSF49879">
    <property type="entry name" value="SMAD/FHA domain"/>
    <property type="match status" value="1"/>
</dbReference>
<dbReference type="NCBIfam" id="TIGR03354">
    <property type="entry name" value="VI_FHA"/>
    <property type="match status" value="1"/>
</dbReference>
<dbReference type="OrthoDB" id="273564at2"/>
<feature type="domain" description="FHA" evidence="2">
    <location>
        <begin position="27"/>
        <end position="77"/>
    </location>
</feature>
<keyword evidence="4" id="KW-1185">Reference proteome</keyword>
<organism evidence="3 4">
    <name type="scientific">Yoonia sediminilitoris</name>
    <dbReference type="NCBI Taxonomy" id="1286148"/>
    <lineage>
        <taxon>Bacteria</taxon>
        <taxon>Pseudomonadati</taxon>
        <taxon>Pseudomonadota</taxon>
        <taxon>Alphaproteobacteria</taxon>
        <taxon>Rhodobacterales</taxon>
        <taxon>Paracoccaceae</taxon>
        <taxon>Yoonia</taxon>
    </lineage>
</organism>
<sequence>MTLATIVLEHSPYPQRRMTHAFAGGTLVIGRGDTADWELDDPDQFLSRKHCIIAEQGGQVILTDASRAGTFVDGSETALGTGESVTLEDGMRLKMGDFVFRVDMVQAAAAPSTKPATEGAIGDSGFVWAPADAPREPTKRPDTLPKPFDPFDTDAPAHQPKQEERKSPKPFGMDDPFEAFNAKPDVDITPEPPSGGGGYFGTPINAPISEPKEERKEPPKPAFETAAPIFEKPQADPVAEPVTETPPTPLPAASDAALRAAFLNGLGVDPDRHPTTDPLADMEAMGRQYRLLVEGVMHLLRARASAKQQVRVAQTLVSSANMNPLKFMATTDDAVETLIGEDRPGYLSSDEAITGAYRDLMDHQMRTWSALQSALRRMIDQFDPKTIEAEIADSGMLQSLLAGGKSAQLWQAYEERYRDIASAAEARFLGEVGENFRDAYEGSEENKR</sequence>
<evidence type="ECO:0000313" key="4">
    <source>
        <dbReference type="Proteomes" id="UP000244523"/>
    </source>
</evidence>
<name>A0A2T6KM33_9RHOB</name>